<proteinExistence type="predicted"/>
<name>A0A9W8RER0_9HYPO</name>
<keyword evidence="3" id="KW-1185">Reference proteome</keyword>
<protein>
    <submittedName>
        <fullName evidence="2">Uncharacterized protein</fullName>
    </submittedName>
</protein>
<feature type="compositionally biased region" description="Basic and acidic residues" evidence="1">
    <location>
        <begin position="90"/>
        <end position="106"/>
    </location>
</feature>
<dbReference type="AlphaFoldDB" id="A0A9W8RER0"/>
<feature type="region of interest" description="Disordered" evidence="1">
    <location>
        <begin position="73"/>
        <end position="106"/>
    </location>
</feature>
<evidence type="ECO:0000313" key="2">
    <source>
        <dbReference type="EMBL" id="KAJ4196375.1"/>
    </source>
</evidence>
<sequence length="106" mass="11722">MALTDQFLAPTVESSHGWRWTRGCSATVSTTNDIIPRSLPAPALSPTLSRAVLPEPKMVTCGVHNLAFTTGWDKHLEDTPPTSSQIPYREPGRPLGNREKKKNERN</sequence>
<gene>
    <name evidence="2" type="ORF">NW755_001161</name>
</gene>
<evidence type="ECO:0000256" key="1">
    <source>
        <dbReference type="SAM" id="MobiDB-lite"/>
    </source>
</evidence>
<reference evidence="2" key="1">
    <citation type="submission" date="2022-09" db="EMBL/GenBank/DDBJ databases">
        <title>Fusarium specimens isolated from Avocado Roots.</title>
        <authorList>
            <person name="Stajich J."/>
            <person name="Roper C."/>
            <person name="Heimlech-Rivalta G."/>
        </authorList>
    </citation>
    <scope>NUCLEOTIDE SEQUENCE</scope>
    <source>
        <strain evidence="2">A02</strain>
    </source>
</reference>
<dbReference type="Proteomes" id="UP001152087">
    <property type="component" value="Unassembled WGS sequence"/>
</dbReference>
<comment type="caution">
    <text evidence="2">The sequence shown here is derived from an EMBL/GenBank/DDBJ whole genome shotgun (WGS) entry which is preliminary data.</text>
</comment>
<organism evidence="2 3">
    <name type="scientific">Fusarium falciforme</name>
    <dbReference type="NCBI Taxonomy" id="195108"/>
    <lineage>
        <taxon>Eukaryota</taxon>
        <taxon>Fungi</taxon>
        <taxon>Dikarya</taxon>
        <taxon>Ascomycota</taxon>
        <taxon>Pezizomycotina</taxon>
        <taxon>Sordariomycetes</taxon>
        <taxon>Hypocreomycetidae</taxon>
        <taxon>Hypocreales</taxon>
        <taxon>Nectriaceae</taxon>
        <taxon>Fusarium</taxon>
        <taxon>Fusarium solani species complex</taxon>
    </lineage>
</organism>
<accession>A0A9W8RER0</accession>
<dbReference type="EMBL" id="JAOQAV010000002">
    <property type="protein sequence ID" value="KAJ4196375.1"/>
    <property type="molecule type" value="Genomic_DNA"/>
</dbReference>
<evidence type="ECO:0000313" key="3">
    <source>
        <dbReference type="Proteomes" id="UP001152087"/>
    </source>
</evidence>